<dbReference type="EMBL" id="CAJVPT010060671">
    <property type="protein sequence ID" value="CAG8764075.1"/>
    <property type="molecule type" value="Genomic_DNA"/>
</dbReference>
<feature type="non-terminal residue" evidence="1">
    <location>
        <position position="252"/>
    </location>
</feature>
<keyword evidence="2" id="KW-1185">Reference proteome</keyword>
<accession>A0ACA9QSX4</accession>
<evidence type="ECO:0000313" key="1">
    <source>
        <dbReference type="EMBL" id="CAG8764075.1"/>
    </source>
</evidence>
<reference evidence="1" key="1">
    <citation type="submission" date="2021-06" db="EMBL/GenBank/DDBJ databases">
        <authorList>
            <person name="Kallberg Y."/>
            <person name="Tangrot J."/>
            <person name="Rosling A."/>
        </authorList>
    </citation>
    <scope>NUCLEOTIDE SEQUENCE</scope>
    <source>
        <strain evidence="1">CL356</strain>
    </source>
</reference>
<evidence type="ECO:0000313" key="2">
    <source>
        <dbReference type="Proteomes" id="UP000789525"/>
    </source>
</evidence>
<protein>
    <submittedName>
        <fullName evidence="1">15730_t:CDS:1</fullName>
    </submittedName>
</protein>
<gene>
    <name evidence="1" type="ORF">ACOLOM_LOCUS13352</name>
</gene>
<proteinExistence type="predicted"/>
<dbReference type="Proteomes" id="UP000789525">
    <property type="component" value="Unassembled WGS sequence"/>
</dbReference>
<feature type="non-terminal residue" evidence="1">
    <location>
        <position position="1"/>
    </location>
</feature>
<name>A0ACA9QSX4_9GLOM</name>
<comment type="caution">
    <text evidence="1">The sequence shown here is derived from an EMBL/GenBank/DDBJ whole genome shotgun (WGS) entry which is preliminary data.</text>
</comment>
<organism evidence="1 2">
    <name type="scientific">Acaulospora colombiana</name>
    <dbReference type="NCBI Taxonomy" id="27376"/>
    <lineage>
        <taxon>Eukaryota</taxon>
        <taxon>Fungi</taxon>
        <taxon>Fungi incertae sedis</taxon>
        <taxon>Mucoromycota</taxon>
        <taxon>Glomeromycotina</taxon>
        <taxon>Glomeromycetes</taxon>
        <taxon>Diversisporales</taxon>
        <taxon>Acaulosporaceae</taxon>
        <taxon>Acaulospora</taxon>
    </lineage>
</organism>
<sequence>GPPPSAYTQPDSPVASIASRTAGSPLVVNSPRSPRHPNLPPFMRSLSHAAPVLRRVLSRSRAGTINLDESPTQMTGNSLGAATVPDGAPATAVKGGPAEQEDPNRGRPALPHRLTSGSADESSVVKLTTHVRTNSQPSPSKTSEEQAGSSPTERAPEGGATRPVNLTTTKQRAATASTVGTGTTTSSSSKASPIKRVTRIEEPPLEARHHAHRNLTTSYQEARAVAKRLGASGYMECSALTLVNVVKVFDEA</sequence>